<dbReference type="PANTHER" id="PTHR22814">
    <property type="entry name" value="COPPER TRANSPORT PROTEIN ATOX1-RELATED"/>
    <property type="match status" value="1"/>
</dbReference>
<evidence type="ECO:0000256" key="4">
    <source>
        <dbReference type="ARBA" id="ARBA00022723"/>
    </source>
</evidence>
<sequence length="148" mass="17213">MGLLTLIESLIEASTVRRTKKRKQFQTVELRVRMDCEGCERKVKKALTSLKGVSTVDVDRKQYKATVTGYVEPNKVLRRVKRTGKRAEFWPYKPAKLVYYPYAAEVYDKRAPRGYVRNVDPTFPNPEKTDERYTSLFSDENPHACTIM</sequence>
<evidence type="ECO:0000256" key="1">
    <source>
        <dbReference type="ARBA" id="ARBA00004370"/>
    </source>
</evidence>
<evidence type="ECO:0000256" key="7">
    <source>
        <dbReference type="ARBA" id="ARBA00024045"/>
    </source>
</evidence>
<dbReference type="GO" id="GO:0016020">
    <property type="term" value="C:membrane"/>
    <property type="evidence" value="ECO:0007669"/>
    <property type="project" value="UniProtKB-SubCell"/>
</dbReference>
<dbReference type="CDD" id="cd00371">
    <property type="entry name" value="HMA"/>
    <property type="match status" value="1"/>
</dbReference>
<keyword evidence="2" id="KW-0488">Methylation</keyword>
<dbReference type="InterPro" id="IPR036163">
    <property type="entry name" value="HMA_dom_sf"/>
</dbReference>
<evidence type="ECO:0000256" key="2">
    <source>
        <dbReference type="ARBA" id="ARBA00022481"/>
    </source>
</evidence>
<comment type="similarity">
    <text evidence="7">Belongs to the HIPP family.</text>
</comment>
<name>A0A0C9S5Y3_9CONI</name>
<keyword evidence="3" id="KW-0104">Cadmium</keyword>
<evidence type="ECO:0000259" key="8">
    <source>
        <dbReference type="PROSITE" id="PS50846"/>
    </source>
</evidence>
<keyword evidence="5" id="KW-0472">Membrane</keyword>
<organism evidence="9">
    <name type="scientific">Wollemia nobilis</name>
    <dbReference type="NCBI Taxonomy" id="56998"/>
    <lineage>
        <taxon>Eukaryota</taxon>
        <taxon>Viridiplantae</taxon>
        <taxon>Streptophyta</taxon>
        <taxon>Embryophyta</taxon>
        <taxon>Tracheophyta</taxon>
        <taxon>Spermatophyta</taxon>
        <taxon>Pinopsida</taxon>
        <taxon>Pinidae</taxon>
        <taxon>Conifers II</taxon>
        <taxon>Araucariales</taxon>
        <taxon>Araucariaceae</taxon>
        <taxon>Wollemia</taxon>
    </lineage>
</organism>
<reference evidence="9" key="1">
    <citation type="submission" date="2015-02" db="EMBL/GenBank/DDBJ databases">
        <title>A transcriptome of Wollemia nobilis - a relic of Gondwana.</title>
        <authorList>
            <person name="Chia J.Y."/>
            <person name="Leong Y.S."/>
            <person name="Abdul Karim S."/>
            <person name="Wan Azmi N."/>
            <person name="Hercus R."/>
            <person name="Croft L."/>
        </authorList>
    </citation>
    <scope>NUCLEOTIDE SEQUENCE</scope>
    <source>
        <strain evidence="9">MaeBrown</strain>
        <tissue evidence="9">Leaf</tissue>
    </source>
</reference>
<dbReference type="EMBL" id="GCHU01016007">
    <property type="protein sequence ID" value="JAG86313.1"/>
    <property type="molecule type" value="Transcribed_RNA"/>
</dbReference>
<keyword evidence="6" id="KW-0636">Prenylation</keyword>
<evidence type="ECO:0000256" key="6">
    <source>
        <dbReference type="ARBA" id="ARBA00023289"/>
    </source>
</evidence>
<dbReference type="FunFam" id="3.30.70.100:FF:000035">
    <property type="entry name" value="Heavy metal-associated isoprenylated plant protein 26"/>
    <property type="match status" value="1"/>
</dbReference>
<comment type="subcellular location">
    <subcellularLocation>
        <location evidence="1">Membrane</location>
    </subcellularLocation>
</comment>
<dbReference type="Gene3D" id="3.30.70.100">
    <property type="match status" value="1"/>
</dbReference>
<dbReference type="InterPro" id="IPR006121">
    <property type="entry name" value="HMA_dom"/>
</dbReference>
<dbReference type="SUPFAM" id="SSF55008">
    <property type="entry name" value="HMA, heavy metal-associated domain"/>
    <property type="match status" value="1"/>
</dbReference>
<evidence type="ECO:0000256" key="5">
    <source>
        <dbReference type="ARBA" id="ARBA00023136"/>
    </source>
</evidence>
<dbReference type="PANTHER" id="PTHR22814:SF356">
    <property type="entry name" value="HEAVY METAL-ASSOCIATED ISOPRENYLATED PLANT PROTEIN 20"/>
    <property type="match status" value="1"/>
</dbReference>
<keyword evidence="6" id="KW-0449">Lipoprotein</keyword>
<feature type="domain" description="HMA" evidence="8">
    <location>
        <begin position="25"/>
        <end position="88"/>
    </location>
</feature>
<evidence type="ECO:0000256" key="3">
    <source>
        <dbReference type="ARBA" id="ARBA00022539"/>
    </source>
</evidence>
<dbReference type="GO" id="GO:0006950">
    <property type="term" value="P:response to stress"/>
    <property type="evidence" value="ECO:0007669"/>
    <property type="project" value="UniProtKB-ARBA"/>
</dbReference>
<evidence type="ECO:0000313" key="9">
    <source>
        <dbReference type="EMBL" id="JAG86313.1"/>
    </source>
</evidence>
<dbReference type="Pfam" id="PF00403">
    <property type="entry name" value="HMA"/>
    <property type="match status" value="1"/>
</dbReference>
<dbReference type="GO" id="GO:0046872">
    <property type="term" value="F:metal ion binding"/>
    <property type="evidence" value="ECO:0007669"/>
    <property type="project" value="UniProtKB-KW"/>
</dbReference>
<dbReference type="PROSITE" id="PS50846">
    <property type="entry name" value="HMA_2"/>
    <property type="match status" value="1"/>
</dbReference>
<accession>A0A0C9S5Y3</accession>
<proteinExistence type="inferred from homology"/>
<protein>
    <submittedName>
        <fullName evidence="9">TSA: Wollemia nobilis Ref_Wollemi_Transcript_16097_823 transcribed RNA sequence</fullName>
    </submittedName>
</protein>
<dbReference type="AlphaFoldDB" id="A0A0C9S5Y3"/>
<keyword evidence="4" id="KW-0479">Metal-binding</keyword>